<dbReference type="EMBL" id="FJ774788">
    <property type="protein sequence ID" value="ACY66509.1"/>
    <property type="molecule type" value="mRNA"/>
</dbReference>
<protein>
    <submittedName>
        <fullName evidence="2">Uncharacterized protein</fullName>
    </submittedName>
</protein>
<reference evidence="2" key="1">
    <citation type="submission" date="2009-02" db="EMBL/GenBank/DDBJ databases">
        <title>Construction of SSH cDNA library from hemocytes of Scylla paramamosain LPS-challenged.</title>
        <authorList>
            <person name="Wang K.J."/>
            <person name="Chen F.Y."/>
            <person name="Bo J."/>
            <person name="Ren H.L."/>
        </authorList>
    </citation>
    <scope>NUCLEOTIDE SEQUENCE</scope>
</reference>
<feature type="non-terminal residue" evidence="2">
    <location>
        <position position="166"/>
    </location>
</feature>
<feature type="compositionally biased region" description="Basic residues" evidence="1">
    <location>
        <begin position="1"/>
        <end position="16"/>
    </location>
</feature>
<feature type="compositionally biased region" description="Basic and acidic residues" evidence="1">
    <location>
        <begin position="59"/>
        <end position="93"/>
    </location>
</feature>
<feature type="non-terminal residue" evidence="2">
    <location>
        <position position="1"/>
    </location>
</feature>
<feature type="region of interest" description="Disordered" evidence="1">
    <location>
        <begin position="1"/>
        <end position="119"/>
    </location>
</feature>
<feature type="region of interest" description="Disordered" evidence="1">
    <location>
        <begin position="146"/>
        <end position="166"/>
    </location>
</feature>
<feature type="compositionally biased region" description="Polar residues" evidence="1">
    <location>
        <begin position="94"/>
        <end position="104"/>
    </location>
</feature>
<organism evidence="2">
    <name type="scientific">Scylla paramamosain</name>
    <name type="common">Mud crab</name>
    <dbReference type="NCBI Taxonomy" id="85552"/>
    <lineage>
        <taxon>Eukaryota</taxon>
        <taxon>Metazoa</taxon>
        <taxon>Ecdysozoa</taxon>
        <taxon>Arthropoda</taxon>
        <taxon>Crustacea</taxon>
        <taxon>Multicrustacea</taxon>
        <taxon>Malacostraca</taxon>
        <taxon>Eumalacostraca</taxon>
        <taxon>Eucarida</taxon>
        <taxon>Decapoda</taxon>
        <taxon>Pleocyemata</taxon>
        <taxon>Brachyura</taxon>
        <taxon>Eubrachyura</taxon>
        <taxon>Portunoidea</taxon>
        <taxon>Portunidae</taxon>
        <taxon>Portuninae</taxon>
        <taxon>Scylla</taxon>
    </lineage>
</organism>
<feature type="compositionally biased region" description="Acidic residues" evidence="1">
    <location>
        <begin position="20"/>
        <end position="29"/>
    </location>
</feature>
<name>D2DSU9_SCYPA</name>
<feature type="compositionally biased region" description="Low complexity" evidence="1">
    <location>
        <begin position="105"/>
        <end position="119"/>
    </location>
</feature>
<dbReference type="AlphaFoldDB" id="D2DSU9"/>
<proteinExistence type="evidence at transcript level"/>
<evidence type="ECO:0000256" key="1">
    <source>
        <dbReference type="SAM" id="MobiDB-lite"/>
    </source>
</evidence>
<sequence length="166" mass="17744">YLRRHSKMATNRRKKSPSPSDDEYYDAFEESNGSDINTVHAVASDSLLPPEGTNAELEDWTRREEGKGDEDNHLTSSQRGEEDRPRDTGDSHPTHMTFTEGQNGSAASSSASPAELPSSFVDEFSSCSVTDSPGNDVCLTDSALTAADPSLASTSPALPIDSTSST</sequence>
<accession>D2DSU9</accession>
<evidence type="ECO:0000313" key="2">
    <source>
        <dbReference type="EMBL" id="ACY66509.1"/>
    </source>
</evidence>
<feature type="compositionally biased region" description="Polar residues" evidence="1">
    <location>
        <begin position="151"/>
        <end position="166"/>
    </location>
</feature>